<dbReference type="RefSeq" id="WP_119525237.1">
    <property type="nucleotide sequence ID" value="NZ_NRHC01000057.1"/>
</dbReference>
<evidence type="ECO:0000313" key="1">
    <source>
        <dbReference type="EMBL" id="RIY32390.1"/>
    </source>
</evidence>
<proteinExistence type="predicted"/>
<comment type="caution">
    <text evidence="1">The sequence shown here is derived from an EMBL/GenBank/DDBJ whole genome shotgun (WGS) entry which is preliminary data.</text>
</comment>
<gene>
    <name evidence="1" type="ORF">CKF54_04830</name>
</gene>
<dbReference type="OrthoDB" id="5674548at2"/>
<sequence>MELRYLSEFSLNHYSQKVKSIVEALPKNSLALFEVNDPTITQEICEQNLALLLEQAVVNPEEATELWLASQQFNIHKLFPLKDTSKYIAILIDKNDDIKISSYYADNQAEHLQNIANCLQGKLKSPYLYTYLTNKLSKNLIKKLTSDLVKREFPLLISDANLVSQFIPEKITHLLTEKKEDLFNQLDLALLAIESNCYLSYQEQRCVQHASENLTFANNLFWANLINKISPDNLEKDFNKHALKFDLKKVKFTFKAFNLDQINDYQGQEVEINKAISKQHLSPELQKYSSLISDKYNDYLTNHYQYINFFKQGINIEVKGEYLGYQAKVGRFFFYNQLETNAVKLQEHKQENRKRGTKALNNFDYKLDSLVVRKEHNFEKQEYLDAISQELAELELSMQRSLRPNITILHAVVNGIINGTKLGQNLKEKHQGLEQLFNLFYLQKNNKHLPKLAEQLELEQNVTIQALYQAIFKGLSKEAFTHENEQVQQVYQQFYAFEERIYVNYHQHYLCVNADSFTIYLENLNSGMILKTDTILQEGMALAITYKKDRLAITDSYLIADNLVLRKNLSVGSPVANNFQLQK</sequence>
<dbReference type="EMBL" id="NRHC01000057">
    <property type="protein sequence ID" value="RIY32390.1"/>
    <property type="molecule type" value="Genomic_DNA"/>
</dbReference>
<name>A0A3A1Y4S6_9GAMM</name>
<reference evidence="1 2" key="1">
    <citation type="submission" date="2017-08" db="EMBL/GenBank/DDBJ databases">
        <title>Reclassification of Bisgaard taxon 37 and 44.</title>
        <authorList>
            <person name="Christensen H."/>
        </authorList>
    </citation>
    <scope>NUCLEOTIDE SEQUENCE [LARGE SCALE GENOMIC DNA]</scope>
    <source>
        <strain evidence="1 2">B96_3</strain>
    </source>
</reference>
<keyword evidence="2" id="KW-1185">Reference proteome</keyword>
<dbReference type="Proteomes" id="UP000265691">
    <property type="component" value="Unassembled WGS sequence"/>
</dbReference>
<protein>
    <submittedName>
        <fullName evidence="1">Uncharacterized protein</fullName>
    </submittedName>
</protein>
<evidence type="ECO:0000313" key="2">
    <source>
        <dbReference type="Proteomes" id="UP000265691"/>
    </source>
</evidence>
<dbReference type="AlphaFoldDB" id="A0A3A1Y4S6"/>
<organism evidence="1 2">
    <name type="scientific">Psittacicella hinzii</name>
    <dbReference type="NCBI Taxonomy" id="2028575"/>
    <lineage>
        <taxon>Bacteria</taxon>
        <taxon>Pseudomonadati</taxon>
        <taxon>Pseudomonadota</taxon>
        <taxon>Gammaproteobacteria</taxon>
        <taxon>Pasteurellales</taxon>
        <taxon>Psittacicellaceae</taxon>
        <taxon>Psittacicella</taxon>
    </lineage>
</organism>
<accession>A0A3A1Y4S6</accession>